<evidence type="ECO:0000256" key="2">
    <source>
        <dbReference type="ARBA" id="ARBA00008017"/>
    </source>
</evidence>
<evidence type="ECO:0000256" key="6">
    <source>
        <dbReference type="ARBA" id="ARBA00023136"/>
    </source>
</evidence>
<dbReference type="Pfam" id="PF00924">
    <property type="entry name" value="MS_channel_2nd"/>
    <property type="match status" value="1"/>
</dbReference>
<accession>A0ABQ4Q144</accession>
<evidence type="ECO:0000256" key="5">
    <source>
        <dbReference type="ARBA" id="ARBA00022989"/>
    </source>
</evidence>
<dbReference type="InterPro" id="IPR023408">
    <property type="entry name" value="MscS_beta-dom_sf"/>
</dbReference>
<dbReference type="Gene3D" id="1.10.287.1260">
    <property type="match status" value="1"/>
</dbReference>
<reference evidence="12 13" key="1">
    <citation type="journal article" date="2022" name="Int. J. Syst. Evol. Microbiol.">
        <title>Noviherbaspirillum aridicola sp. nov., isolated from an arid soil in Pakistan.</title>
        <authorList>
            <person name="Khan I.U."/>
            <person name="Saqib M."/>
            <person name="Amin A."/>
            <person name="Hussain F."/>
            <person name="Li L."/>
            <person name="Liu Y.H."/>
            <person name="Fang B.Z."/>
            <person name="Ahmed I."/>
            <person name="Li W.J."/>
        </authorList>
    </citation>
    <scope>NUCLEOTIDE SEQUENCE [LARGE SCALE GENOMIC DNA]</scope>
    <source>
        <strain evidence="12 13">NCCP-691</strain>
    </source>
</reference>
<dbReference type="Pfam" id="PF21082">
    <property type="entry name" value="MS_channel_3rd"/>
    <property type="match status" value="1"/>
</dbReference>
<dbReference type="PANTHER" id="PTHR30347:SF1">
    <property type="entry name" value="MECHANOSENSITIVE CHANNEL MSCK"/>
    <property type="match status" value="1"/>
</dbReference>
<dbReference type="SUPFAM" id="SSF82689">
    <property type="entry name" value="Mechanosensitive channel protein MscS (YggB), C-terminal domain"/>
    <property type="match status" value="1"/>
</dbReference>
<dbReference type="EMBL" id="BPMK01000003">
    <property type="protein sequence ID" value="GIZ50818.1"/>
    <property type="molecule type" value="Genomic_DNA"/>
</dbReference>
<name>A0ABQ4Q144_9BURK</name>
<evidence type="ECO:0008006" key="14">
    <source>
        <dbReference type="Google" id="ProtNLM"/>
    </source>
</evidence>
<feature type="compositionally biased region" description="Low complexity" evidence="7">
    <location>
        <begin position="42"/>
        <end position="52"/>
    </location>
</feature>
<evidence type="ECO:0000256" key="4">
    <source>
        <dbReference type="ARBA" id="ARBA00022692"/>
    </source>
</evidence>
<sequence>MKRFPDCLLRCLLAAWLMLAVQAGLAQAPPAPAAPAAPPAAKPGDAPAVPEAPAAIPVPDIAVQSENAMLEIRQLDNRGRMEETLVSAERGLPALERETGFRLREVRQLRSASASLDTVQGLEEALRDIEQRTAPLRRDLTRVALQSDRDLKELDRLEAVWKATIEAASAAAAPPEVIDRARDIARTVAQAKKRVMDGRAQVLALQGRASDIGTRIADARELLAGASERAVTRLLYRDSPPVWSAEYWSGEVDSFSDEARNNLVNQTNTLNDYLRTRESGFILHLVFFGLLVVMFVAVRNRMDAVQGTEEALPGSRQIFDMPIVSAMLFAMLCSSWFYPRPPRALWLLIGVLAAGPLLVFARRVVEARIWPLLASLVGFYLADRLRALFAPLPGVHRVLLLLEVLGLMLFVLTWLRRNRDAPHTVPPEQRFAWRIALAGVRAALLLSVGILAVTASGYARLGDLLMRGLLASAYTAVVLYALTREGLVRGLLHVPPISFLAGVRRHRATIAMRLNTWFKRLAFLLWVMLSLQATGFLQQALDWAGEVWNASWAIGSLSISIREISLFLLILWTTWMLSRLTRFLLEEEIFSRVRLDRGLPYAVSTTVHYIILLSGLVLALTAVGVDMTKFTIVAGALTVGVGFGLQNIVNNFVSGLIVLFERPVKVGDTIQIGDMVGRVQHIGIRATIVHSTAGSEVIIPNGKLIADQVTNWTLSSQLRQIAVPVITKPDVSVLQLKTILLDIARANRQVLEVPAPEMLFLKRGVDLFEFELRVWTADVDAWLQVRSDLITAINEALSNNALAAAAAEHPPPPPETV</sequence>
<dbReference type="SUPFAM" id="SSF50182">
    <property type="entry name" value="Sm-like ribonucleoproteins"/>
    <property type="match status" value="1"/>
</dbReference>
<organism evidence="12 13">
    <name type="scientific">Noviherbaspirillum aridicola</name>
    <dbReference type="NCBI Taxonomy" id="2849687"/>
    <lineage>
        <taxon>Bacteria</taxon>
        <taxon>Pseudomonadati</taxon>
        <taxon>Pseudomonadota</taxon>
        <taxon>Betaproteobacteria</taxon>
        <taxon>Burkholderiales</taxon>
        <taxon>Oxalobacteraceae</taxon>
        <taxon>Noviherbaspirillum</taxon>
    </lineage>
</organism>
<feature type="chain" id="PRO_5046456212" description="Small-conductance mechanosensitive channel" evidence="9">
    <location>
        <begin position="27"/>
        <end position="817"/>
    </location>
</feature>
<comment type="subcellular location">
    <subcellularLocation>
        <location evidence="1">Cell membrane</location>
        <topology evidence="1">Multi-pass membrane protein</topology>
    </subcellularLocation>
</comment>
<feature type="domain" description="Mechanosensitive ion channel MscS" evidence="10">
    <location>
        <begin position="647"/>
        <end position="713"/>
    </location>
</feature>
<keyword evidence="9" id="KW-0732">Signal</keyword>
<feature type="transmembrane region" description="Helical" evidence="8">
    <location>
        <begin position="344"/>
        <end position="362"/>
    </location>
</feature>
<dbReference type="SUPFAM" id="SSF82861">
    <property type="entry name" value="Mechanosensitive channel protein MscS (YggB), transmembrane region"/>
    <property type="match status" value="1"/>
</dbReference>
<feature type="transmembrane region" description="Helical" evidence="8">
    <location>
        <begin position="464"/>
        <end position="482"/>
    </location>
</feature>
<keyword evidence="6 8" id="KW-0472">Membrane</keyword>
<feature type="domain" description="Mechanosensitive ion channel MscS C-terminal" evidence="11">
    <location>
        <begin position="735"/>
        <end position="800"/>
    </location>
</feature>
<comment type="similarity">
    <text evidence="2">Belongs to the MscS (TC 1.A.23) family.</text>
</comment>
<protein>
    <recommendedName>
        <fullName evidence="14">Small-conductance mechanosensitive channel</fullName>
    </recommendedName>
</protein>
<feature type="transmembrane region" description="Helical" evidence="8">
    <location>
        <begin position="553"/>
        <end position="577"/>
    </location>
</feature>
<dbReference type="InterPro" id="IPR006685">
    <property type="entry name" value="MscS_channel_2nd"/>
</dbReference>
<dbReference type="PANTHER" id="PTHR30347">
    <property type="entry name" value="POTASSIUM CHANNEL RELATED"/>
    <property type="match status" value="1"/>
</dbReference>
<dbReference type="InterPro" id="IPR010920">
    <property type="entry name" value="LSM_dom_sf"/>
</dbReference>
<dbReference type="InterPro" id="IPR011066">
    <property type="entry name" value="MscS_channel_C_sf"/>
</dbReference>
<evidence type="ECO:0000259" key="10">
    <source>
        <dbReference type="Pfam" id="PF00924"/>
    </source>
</evidence>
<dbReference type="InterPro" id="IPR011014">
    <property type="entry name" value="MscS_channel_TM-2"/>
</dbReference>
<proteinExistence type="inferred from homology"/>
<keyword evidence="3" id="KW-1003">Cell membrane</keyword>
<comment type="caution">
    <text evidence="12">The sequence shown here is derived from an EMBL/GenBank/DDBJ whole genome shotgun (WGS) entry which is preliminary data.</text>
</comment>
<evidence type="ECO:0000256" key="8">
    <source>
        <dbReference type="SAM" id="Phobius"/>
    </source>
</evidence>
<keyword evidence="5 8" id="KW-1133">Transmembrane helix</keyword>
<keyword evidence="4 8" id="KW-0812">Transmembrane</keyword>
<feature type="transmembrane region" description="Helical" evidence="8">
    <location>
        <begin position="521"/>
        <end position="541"/>
    </location>
</feature>
<feature type="transmembrane region" description="Helical" evidence="8">
    <location>
        <begin position="435"/>
        <end position="458"/>
    </location>
</feature>
<keyword evidence="13" id="KW-1185">Reference proteome</keyword>
<dbReference type="InterPro" id="IPR052702">
    <property type="entry name" value="MscS-like_channel"/>
</dbReference>
<feature type="compositionally biased region" description="Pro residues" evidence="7">
    <location>
        <begin position="29"/>
        <end position="41"/>
    </location>
</feature>
<dbReference type="Gene3D" id="2.30.30.60">
    <property type="match status" value="1"/>
</dbReference>
<evidence type="ECO:0000256" key="7">
    <source>
        <dbReference type="SAM" id="MobiDB-lite"/>
    </source>
</evidence>
<dbReference type="RefSeq" id="WP_220806989.1">
    <property type="nucleotide sequence ID" value="NZ_BPMK01000003.1"/>
</dbReference>
<evidence type="ECO:0000259" key="11">
    <source>
        <dbReference type="Pfam" id="PF21082"/>
    </source>
</evidence>
<dbReference type="Gene3D" id="3.30.70.100">
    <property type="match status" value="1"/>
</dbReference>
<evidence type="ECO:0000313" key="12">
    <source>
        <dbReference type="EMBL" id="GIZ50818.1"/>
    </source>
</evidence>
<evidence type="ECO:0000256" key="9">
    <source>
        <dbReference type="SAM" id="SignalP"/>
    </source>
</evidence>
<gene>
    <name evidence="12" type="ORF">NCCP691_08320</name>
</gene>
<evidence type="ECO:0000256" key="3">
    <source>
        <dbReference type="ARBA" id="ARBA00022475"/>
    </source>
</evidence>
<dbReference type="InterPro" id="IPR049278">
    <property type="entry name" value="MS_channel_C"/>
</dbReference>
<feature type="transmembrane region" description="Helical" evidence="8">
    <location>
        <begin position="318"/>
        <end position="338"/>
    </location>
</feature>
<feature type="transmembrane region" description="Helical" evidence="8">
    <location>
        <begin position="632"/>
        <end position="660"/>
    </location>
</feature>
<feature type="transmembrane region" description="Helical" evidence="8">
    <location>
        <begin position="395"/>
        <end position="415"/>
    </location>
</feature>
<feature type="signal peptide" evidence="9">
    <location>
        <begin position="1"/>
        <end position="26"/>
    </location>
</feature>
<feature type="transmembrane region" description="Helical" evidence="8">
    <location>
        <begin position="281"/>
        <end position="298"/>
    </location>
</feature>
<feature type="region of interest" description="Disordered" evidence="7">
    <location>
        <begin position="29"/>
        <end position="52"/>
    </location>
</feature>
<evidence type="ECO:0000256" key="1">
    <source>
        <dbReference type="ARBA" id="ARBA00004651"/>
    </source>
</evidence>
<feature type="transmembrane region" description="Helical" evidence="8">
    <location>
        <begin position="598"/>
        <end position="620"/>
    </location>
</feature>
<dbReference type="Proteomes" id="UP000887222">
    <property type="component" value="Unassembled WGS sequence"/>
</dbReference>
<evidence type="ECO:0000313" key="13">
    <source>
        <dbReference type="Proteomes" id="UP000887222"/>
    </source>
</evidence>